<evidence type="ECO:0000313" key="2">
    <source>
        <dbReference type="EMBL" id="JAT37951.1"/>
    </source>
</evidence>
<dbReference type="AlphaFoldDB" id="A0A1B6MPY7"/>
<gene>
    <name evidence="2" type="ORF">g.6120</name>
</gene>
<sequence>YNLKVINILLICEIEPYIIPKQNILVEEGEEQLTQISNNNDVHYDEEPPNFESLNENNKVADAPKYDHQFFTSVLKVQSYETKSYAYNEFFQQEDELRQVPRGFIENNEIDVNIPMKNNIHRLEHPQTAMTCLEGVEFTNDIAALFHKQLDISKSIFPLCCKTLNPGRTTVCSTSLKTKTSCKTTPSCYPTKKISSWKPQSTATIKRLSSTPNKEVLTAPAALTTVTNMYIDISSQAVINIVVHVQCDHHGSSGNSGVVPTMPKAAQLNINPTVQSHTQAKQSYCLESTPRGNIETTPLDCQTTQKQTGTSPLFHDTTPMISHVLSSQGMTPSFKDNSVEKAISGSLASNTKRVITCQNIPVSKKRQEIYTCEDLETIDSMNTEVDSFHTLSSSKIEKTIATQSSKHHLTAHHHSLKPRPLQPKDITIRVTRFPLISHQPKMPLFLCQISSNMCKPAPPTVPLYCDNGLKPSSCKPKIDVLKNIIPRFTKHVSTAKLLPGKGGIIKEKLRVSTERHFE</sequence>
<feature type="non-terminal residue" evidence="2">
    <location>
        <position position="518"/>
    </location>
</feature>
<feature type="compositionally biased region" description="Polar residues" evidence="1">
    <location>
        <begin position="296"/>
        <end position="311"/>
    </location>
</feature>
<protein>
    <submittedName>
        <fullName evidence="2">Uncharacterized protein</fullName>
    </submittedName>
</protein>
<organism evidence="2">
    <name type="scientific">Graphocephala atropunctata</name>
    <dbReference type="NCBI Taxonomy" id="36148"/>
    <lineage>
        <taxon>Eukaryota</taxon>
        <taxon>Metazoa</taxon>
        <taxon>Ecdysozoa</taxon>
        <taxon>Arthropoda</taxon>
        <taxon>Hexapoda</taxon>
        <taxon>Insecta</taxon>
        <taxon>Pterygota</taxon>
        <taxon>Neoptera</taxon>
        <taxon>Paraneoptera</taxon>
        <taxon>Hemiptera</taxon>
        <taxon>Auchenorrhyncha</taxon>
        <taxon>Membracoidea</taxon>
        <taxon>Cicadellidae</taxon>
        <taxon>Cicadellinae</taxon>
        <taxon>Cicadellini</taxon>
        <taxon>Graphocephala</taxon>
    </lineage>
</organism>
<dbReference type="EMBL" id="GEBQ01002026">
    <property type="protein sequence ID" value="JAT37951.1"/>
    <property type="molecule type" value="Transcribed_RNA"/>
</dbReference>
<name>A0A1B6MPY7_9HEMI</name>
<feature type="region of interest" description="Disordered" evidence="1">
    <location>
        <begin position="296"/>
        <end position="315"/>
    </location>
</feature>
<accession>A0A1B6MPY7</accession>
<proteinExistence type="predicted"/>
<feature type="non-terminal residue" evidence="2">
    <location>
        <position position="1"/>
    </location>
</feature>
<reference evidence="2" key="1">
    <citation type="submission" date="2015-11" db="EMBL/GenBank/DDBJ databases">
        <title>De novo transcriptome assembly of four potential Pierce s Disease insect vectors from Arizona vineyards.</title>
        <authorList>
            <person name="Tassone E.E."/>
        </authorList>
    </citation>
    <scope>NUCLEOTIDE SEQUENCE</scope>
</reference>
<evidence type="ECO:0000256" key="1">
    <source>
        <dbReference type="SAM" id="MobiDB-lite"/>
    </source>
</evidence>